<keyword evidence="1" id="KW-1133">Transmembrane helix</keyword>
<gene>
    <name evidence="2" type="primary">Dsec\GM23018</name>
    <name evidence="2" type="ORF">Dsec_GM23018</name>
</gene>
<dbReference type="AlphaFoldDB" id="B4I660"/>
<reference evidence="2 3" key="1">
    <citation type="journal article" date="2007" name="Nature">
        <title>Evolution of genes and genomes on the Drosophila phylogeny.</title>
        <authorList>
            <consortium name="Drosophila 12 Genomes Consortium"/>
            <person name="Clark A.G."/>
            <person name="Eisen M.B."/>
            <person name="Smith D.R."/>
            <person name="Bergman C.M."/>
            <person name="Oliver B."/>
            <person name="Markow T.A."/>
            <person name="Kaufman T.C."/>
            <person name="Kellis M."/>
            <person name="Gelbart W."/>
            <person name="Iyer V.N."/>
            <person name="Pollard D.A."/>
            <person name="Sackton T.B."/>
            <person name="Larracuente A.M."/>
            <person name="Singh N.D."/>
            <person name="Abad J.P."/>
            <person name="Abt D.N."/>
            <person name="Adryan B."/>
            <person name="Aguade M."/>
            <person name="Akashi H."/>
            <person name="Anderson W.W."/>
            <person name="Aquadro C.F."/>
            <person name="Ardell D.H."/>
            <person name="Arguello R."/>
            <person name="Artieri C.G."/>
            <person name="Barbash D.A."/>
            <person name="Barker D."/>
            <person name="Barsanti P."/>
            <person name="Batterham P."/>
            <person name="Batzoglou S."/>
            <person name="Begun D."/>
            <person name="Bhutkar A."/>
            <person name="Blanco E."/>
            <person name="Bosak S.A."/>
            <person name="Bradley R.K."/>
            <person name="Brand A.D."/>
            <person name="Brent M.R."/>
            <person name="Brooks A.N."/>
            <person name="Brown R.H."/>
            <person name="Butlin R.K."/>
            <person name="Caggese C."/>
            <person name="Calvi B.R."/>
            <person name="Bernardo de Carvalho A."/>
            <person name="Caspi A."/>
            <person name="Castrezana S."/>
            <person name="Celniker S.E."/>
            <person name="Chang J.L."/>
            <person name="Chapple C."/>
            <person name="Chatterji S."/>
            <person name="Chinwalla A."/>
            <person name="Civetta A."/>
            <person name="Clifton S.W."/>
            <person name="Comeron J.M."/>
            <person name="Costello J.C."/>
            <person name="Coyne J.A."/>
            <person name="Daub J."/>
            <person name="David R.G."/>
            <person name="Delcher A.L."/>
            <person name="Delehaunty K."/>
            <person name="Do C.B."/>
            <person name="Ebling H."/>
            <person name="Edwards K."/>
            <person name="Eickbush T."/>
            <person name="Evans J.D."/>
            <person name="Filipski A."/>
            <person name="Findeiss S."/>
            <person name="Freyhult E."/>
            <person name="Fulton L."/>
            <person name="Fulton R."/>
            <person name="Garcia A.C."/>
            <person name="Gardiner A."/>
            <person name="Garfield D.A."/>
            <person name="Garvin B.E."/>
            <person name="Gibson G."/>
            <person name="Gilbert D."/>
            <person name="Gnerre S."/>
            <person name="Godfrey J."/>
            <person name="Good R."/>
            <person name="Gotea V."/>
            <person name="Gravely B."/>
            <person name="Greenberg A.J."/>
            <person name="Griffiths-Jones S."/>
            <person name="Gross S."/>
            <person name="Guigo R."/>
            <person name="Gustafson E.A."/>
            <person name="Haerty W."/>
            <person name="Hahn M.W."/>
            <person name="Halligan D.L."/>
            <person name="Halpern A.L."/>
            <person name="Halter G.M."/>
            <person name="Han M.V."/>
            <person name="Heger A."/>
            <person name="Hillier L."/>
            <person name="Hinrichs A.S."/>
            <person name="Holmes I."/>
            <person name="Hoskins R.A."/>
            <person name="Hubisz M.J."/>
            <person name="Hultmark D."/>
            <person name="Huntley M.A."/>
            <person name="Jaffe D.B."/>
            <person name="Jagadeeshan S."/>
            <person name="Jeck W.R."/>
            <person name="Johnson J."/>
            <person name="Jones C.D."/>
            <person name="Jordan W.C."/>
            <person name="Karpen G.H."/>
            <person name="Kataoka E."/>
            <person name="Keightley P.D."/>
            <person name="Kheradpour P."/>
            <person name="Kirkness E.F."/>
            <person name="Koerich L.B."/>
            <person name="Kristiansen K."/>
            <person name="Kudrna D."/>
            <person name="Kulathinal R.J."/>
            <person name="Kumar S."/>
            <person name="Kwok R."/>
            <person name="Lander E."/>
            <person name="Langley C.H."/>
            <person name="Lapoint R."/>
            <person name="Lazzaro B.P."/>
            <person name="Lee S.J."/>
            <person name="Levesque L."/>
            <person name="Li R."/>
            <person name="Lin C.F."/>
            <person name="Lin M.F."/>
            <person name="Lindblad-Toh K."/>
            <person name="Llopart A."/>
            <person name="Long M."/>
            <person name="Low L."/>
            <person name="Lozovsky E."/>
            <person name="Lu J."/>
            <person name="Luo M."/>
            <person name="Machado C.A."/>
            <person name="Makalowski W."/>
            <person name="Marzo M."/>
            <person name="Matsuda M."/>
            <person name="Matzkin L."/>
            <person name="McAllister B."/>
            <person name="McBride C.S."/>
            <person name="McKernan B."/>
            <person name="McKernan K."/>
            <person name="Mendez-Lago M."/>
            <person name="Minx P."/>
            <person name="Mollenhauer M.U."/>
            <person name="Montooth K."/>
            <person name="Mount S.M."/>
            <person name="Mu X."/>
            <person name="Myers E."/>
            <person name="Negre B."/>
            <person name="Newfeld S."/>
            <person name="Nielsen R."/>
            <person name="Noor M.A."/>
            <person name="O'Grady P."/>
            <person name="Pachter L."/>
            <person name="Papaceit M."/>
            <person name="Parisi M.J."/>
            <person name="Parisi M."/>
            <person name="Parts L."/>
            <person name="Pedersen J.S."/>
            <person name="Pesole G."/>
            <person name="Phillippy A.M."/>
            <person name="Ponting C.P."/>
            <person name="Pop M."/>
            <person name="Porcelli D."/>
            <person name="Powell J.R."/>
            <person name="Prohaska S."/>
            <person name="Pruitt K."/>
            <person name="Puig M."/>
            <person name="Quesneville H."/>
            <person name="Ram K.R."/>
            <person name="Rand D."/>
            <person name="Rasmussen M.D."/>
            <person name="Reed L.K."/>
            <person name="Reenan R."/>
            <person name="Reily A."/>
            <person name="Remington K.A."/>
            <person name="Rieger T.T."/>
            <person name="Ritchie M.G."/>
            <person name="Robin C."/>
            <person name="Rogers Y.H."/>
            <person name="Rohde C."/>
            <person name="Rozas J."/>
            <person name="Rubenfield M.J."/>
            <person name="Ruiz A."/>
            <person name="Russo S."/>
            <person name="Salzberg S.L."/>
            <person name="Sanchez-Gracia A."/>
            <person name="Saranga D.J."/>
            <person name="Sato H."/>
            <person name="Schaeffer S.W."/>
            <person name="Schatz M.C."/>
            <person name="Schlenke T."/>
            <person name="Schwartz R."/>
            <person name="Segarra C."/>
            <person name="Singh R.S."/>
            <person name="Sirot L."/>
            <person name="Sirota M."/>
            <person name="Sisneros N.B."/>
            <person name="Smith C.D."/>
            <person name="Smith T.F."/>
            <person name="Spieth J."/>
            <person name="Stage D.E."/>
            <person name="Stark A."/>
            <person name="Stephan W."/>
            <person name="Strausberg R.L."/>
            <person name="Strempel S."/>
            <person name="Sturgill D."/>
            <person name="Sutton G."/>
            <person name="Sutton G.G."/>
            <person name="Tao W."/>
            <person name="Teichmann S."/>
            <person name="Tobari Y.N."/>
            <person name="Tomimura Y."/>
            <person name="Tsolas J.M."/>
            <person name="Valente V.L."/>
            <person name="Venter E."/>
            <person name="Venter J.C."/>
            <person name="Vicario S."/>
            <person name="Vieira F.G."/>
            <person name="Vilella A.J."/>
            <person name="Villasante A."/>
            <person name="Walenz B."/>
            <person name="Wang J."/>
            <person name="Wasserman M."/>
            <person name="Watts T."/>
            <person name="Wilson D."/>
            <person name="Wilson R.K."/>
            <person name="Wing R.A."/>
            <person name="Wolfner M.F."/>
            <person name="Wong A."/>
            <person name="Wong G.K."/>
            <person name="Wu C.I."/>
            <person name="Wu G."/>
            <person name="Yamamoto D."/>
            <person name="Yang H.P."/>
            <person name="Yang S.P."/>
            <person name="Yorke J.A."/>
            <person name="Yoshida K."/>
            <person name="Zdobnov E."/>
            <person name="Zhang P."/>
            <person name="Zhang Y."/>
            <person name="Zimin A.V."/>
            <person name="Baldwin J."/>
            <person name="Abdouelleil A."/>
            <person name="Abdulkadir J."/>
            <person name="Abebe A."/>
            <person name="Abera B."/>
            <person name="Abreu J."/>
            <person name="Acer S.C."/>
            <person name="Aftuck L."/>
            <person name="Alexander A."/>
            <person name="An P."/>
            <person name="Anderson E."/>
            <person name="Anderson S."/>
            <person name="Arachi H."/>
            <person name="Azer M."/>
            <person name="Bachantsang P."/>
            <person name="Barry A."/>
            <person name="Bayul T."/>
            <person name="Berlin A."/>
            <person name="Bessette D."/>
            <person name="Bloom T."/>
            <person name="Blye J."/>
            <person name="Boguslavskiy L."/>
            <person name="Bonnet C."/>
            <person name="Boukhgalter B."/>
            <person name="Bourzgui I."/>
            <person name="Brown A."/>
            <person name="Cahill P."/>
            <person name="Channer S."/>
            <person name="Cheshatsang Y."/>
            <person name="Chuda L."/>
            <person name="Citroen M."/>
            <person name="Collymore A."/>
            <person name="Cooke P."/>
            <person name="Costello M."/>
            <person name="D'Aco K."/>
            <person name="Daza R."/>
            <person name="De Haan G."/>
            <person name="DeGray S."/>
            <person name="DeMaso C."/>
            <person name="Dhargay N."/>
            <person name="Dooley K."/>
            <person name="Dooley E."/>
            <person name="Doricent M."/>
            <person name="Dorje P."/>
            <person name="Dorjee K."/>
            <person name="Dupes A."/>
            <person name="Elong R."/>
            <person name="Falk J."/>
            <person name="Farina A."/>
            <person name="Faro S."/>
            <person name="Ferguson D."/>
            <person name="Fisher S."/>
            <person name="Foley C.D."/>
            <person name="Franke A."/>
            <person name="Friedrich D."/>
            <person name="Gadbois L."/>
            <person name="Gearin G."/>
            <person name="Gearin C.R."/>
            <person name="Giannoukos G."/>
            <person name="Goode T."/>
            <person name="Graham J."/>
            <person name="Grandbois E."/>
            <person name="Grewal S."/>
            <person name="Gyaltsen K."/>
            <person name="Hafez N."/>
            <person name="Hagos B."/>
            <person name="Hall J."/>
            <person name="Henson C."/>
            <person name="Hollinger A."/>
            <person name="Honan T."/>
            <person name="Huard M.D."/>
            <person name="Hughes L."/>
            <person name="Hurhula B."/>
            <person name="Husby M.E."/>
            <person name="Kamat A."/>
            <person name="Kanga B."/>
            <person name="Kashin S."/>
            <person name="Khazanovich D."/>
            <person name="Kisner P."/>
            <person name="Lance K."/>
            <person name="Lara M."/>
            <person name="Lee W."/>
            <person name="Lennon N."/>
            <person name="Letendre F."/>
            <person name="LeVine R."/>
            <person name="Lipovsky A."/>
            <person name="Liu X."/>
            <person name="Liu J."/>
            <person name="Liu S."/>
            <person name="Lokyitsang T."/>
            <person name="Lokyitsang Y."/>
            <person name="Lubonja R."/>
            <person name="Lui A."/>
            <person name="MacDonald P."/>
            <person name="Magnisalis V."/>
            <person name="Maru K."/>
            <person name="Matthews C."/>
            <person name="McCusker W."/>
            <person name="McDonough S."/>
            <person name="Mehta T."/>
            <person name="Meldrim J."/>
            <person name="Meneus L."/>
            <person name="Mihai O."/>
            <person name="Mihalev A."/>
            <person name="Mihova T."/>
            <person name="Mittelman R."/>
            <person name="Mlenga V."/>
            <person name="Montmayeur A."/>
            <person name="Mulrain L."/>
            <person name="Navidi A."/>
            <person name="Naylor J."/>
            <person name="Negash T."/>
            <person name="Nguyen T."/>
            <person name="Nguyen N."/>
            <person name="Nicol R."/>
            <person name="Norbu C."/>
            <person name="Norbu N."/>
            <person name="Novod N."/>
            <person name="O'Neill B."/>
            <person name="Osman S."/>
            <person name="Markiewicz E."/>
            <person name="Oyono O.L."/>
            <person name="Patti C."/>
            <person name="Phunkhang P."/>
            <person name="Pierre F."/>
            <person name="Priest M."/>
            <person name="Raghuraman S."/>
            <person name="Rege F."/>
            <person name="Reyes R."/>
            <person name="Rise C."/>
            <person name="Rogov P."/>
            <person name="Ross K."/>
            <person name="Ryan E."/>
            <person name="Settipalli S."/>
            <person name="Shea T."/>
            <person name="Sherpa N."/>
            <person name="Shi L."/>
            <person name="Shih D."/>
            <person name="Sparrow T."/>
            <person name="Spaulding J."/>
            <person name="Stalker J."/>
            <person name="Stange-Thomann N."/>
            <person name="Stavropoulos S."/>
            <person name="Stone C."/>
            <person name="Strader C."/>
            <person name="Tesfaye S."/>
            <person name="Thomson T."/>
            <person name="Thoulutsang Y."/>
            <person name="Thoulutsang D."/>
            <person name="Topham K."/>
            <person name="Topping I."/>
            <person name="Tsamla T."/>
            <person name="Vassiliev H."/>
            <person name="Vo A."/>
            <person name="Wangchuk T."/>
            <person name="Wangdi T."/>
            <person name="Weiand M."/>
            <person name="Wilkinson J."/>
            <person name="Wilson A."/>
            <person name="Yadav S."/>
            <person name="Young G."/>
            <person name="Yu Q."/>
            <person name="Zembek L."/>
            <person name="Zhong D."/>
            <person name="Zimmer A."/>
            <person name="Zwirko Z."/>
            <person name="Jaffe D.B."/>
            <person name="Alvarez P."/>
            <person name="Brockman W."/>
            <person name="Butler J."/>
            <person name="Chin C."/>
            <person name="Gnerre S."/>
            <person name="Grabherr M."/>
            <person name="Kleber M."/>
            <person name="Mauceli E."/>
            <person name="MacCallum I."/>
        </authorList>
    </citation>
    <scope>NUCLEOTIDE SEQUENCE [LARGE SCALE GENOMIC DNA]</scope>
    <source>
        <strain evidence="3">Rob3c / Tucson 14021-0248.25</strain>
    </source>
</reference>
<proteinExistence type="predicted"/>
<dbReference type="Proteomes" id="UP000001292">
    <property type="component" value="Unassembled WGS sequence"/>
</dbReference>
<keyword evidence="1" id="KW-0472">Membrane</keyword>
<protein>
    <submittedName>
        <fullName evidence="2">GM23018</fullName>
    </submittedName>
</protein>
<dbReference type="HOGENOM" id="CLU_2888161_0_0_1"/>
<sequence length="63" mass="7540">MSWPKDTSFTGTARFLLLFQLLFLFLFLFLFLSLFLFLIRIHFLLLAICYIPGKVAKRVRRIL</sequence>
<accession>B4I660</accession>
<evidence type="ECO:0000313" key="2">
    <source>
        <dbReference type="EMBL" id="EDW56266.1"/>
    </source>
</evidence>
<keyword evidence="1" id="KW-0812">Transmembrane</keyword>
<feature type="transmembrane region" description="Helical" evidence="1">
    <location>
        <begin position="20"/>
        <end position="51"/>
    </location>
</feature>
<dbReference type="EMBL" id="CH480823">
    <property type="protein sequence ID" value="EDW56266.1"/>
    <property type="molecule type" value="Genomic_DNA"/>
</dbReference>
<evidence type="ECO:0000313" key="3">
    <source>
        <dbReference type="Proteomes" id="UP000001292"/>
    </source>
</evidence>
<keyword evidence="3" id="KW-1185">Reference proteome</keyword>
<organism evidence="3">
    <name type="scientific">Drosophila sechellia</name>
    <name type="common">Fruit fly</name>
    <dbReference type="NCBI Taxonomy" id="7238"/>
    <lineage>
        <taxon>Eukaryota</taxon>
        <taxon>Metazoa</taxon>
        <taxon>Ecdysozoa</taxon>
        <taxon>Arthropoda</taxon>
        <taxon>Hexapoda</taxon>
        <taxon>Insecta</taxon>
        <taxon>Pterygota</taxon>
        <taxon>Neoptera</taxon>
        <taxon>Endopterygota</taxon>
        <taxon>Diptera</taxon>
        <taxon>Brachycera</taxon>
        <taxon>Muscomorpha</taxon>
        <taxon>Ephydroidea</taxon>
        <taxon>Drosophilidae</taxon>
        <taxon>Drosophila</taxon>
        <taxon>Sophophora</taxon>
    </lineage>
</organism>
<name>B4I660_DROSE</name>
<evidence type="ECO:0000256" key="1">
    <source>
        <dbReference type="SAM" id="Phobius"/>
    </source>
</evidence>